<accession>A0A0K1JN13</accession>
<dbReference type="KEGG" id="lmoi:VV02_23230"/>
<reference evidence="1 2" key="1">
    <citation type="submission" date="2015-03" db="EMBL/GenBank/DDBJ databases">
        <title>Luteipulveratus halotolerans sp. nov., a novel actinobacterium (Dermacoccaceae) from Sarawak, Malaysia.</title>
        <authorList>
            <person name="Juboi H."/>
            <person name="Basik A."/>
            <person name="Shamsul S.S."/>
            <person name="Arnold P."/>
            <person name="Schmitt E.K."/>
            <person name="Sanglier J.-J."/>
            <person name="Yeo T."/>
        </authorList>
    </citation>
    <scope>NUCLEOTIDE SEQUENCE [LARGE SCALE GENOMIC DNA]</scope>
    <source>
        <strain evidence="1 2">MN07-A0370</strain>
    </source>
</reference>
<dbReference type="EMBL" id="CP011112">
    <property type="protein sequence ID" value="AKU18096.1"/>
    <property type="molecule type" value="Genomic_DNA"/>
</dbReference>
<organism evidence="1 2">
    <name type="scientific">Luteipulveratus mongoliensis</name>
    <dbReference type="NCBI Taxonomy" id="571913"/>
    <lineage>
        <taxon>Bacteria</taxon>
        <taxon>Bacillati</taxon>
        <taxon>Actinomycetota</taxon>
        <taxon>Actinomycetes</taxon>
        <taxon>Micrococcales</taxon>
        <taxon>Dermacoccaceae</taxon>
        <taxon>Luteipulveratus</taxon>
    </lineage>
</organism>
<protein>
    <recommendedName>
        <fullName evidence="3">Immunity protein 35 domain-containing protein</fullName>
    </recommendedName>
</protein>
<evidence type="ECO:0000313" key="2">
    <source>
        <dbReference type="Proteomes" id="UP000066480"/>
    </source>
</evidence>
<evidence type="ECO:0008006" key="3">
    <source>
        <dbReference type="Google" id="ProtNLM"/>
    </source>
</evidence>
<dbReference type="AlphaFoldDB" id="A0A0K1JN13"/>
<evidence type="ECO:0000313" key="1">
    <source>
        <dbReference type="EMBL" id="AKU18096.1"/>
    </source>
</evidence>
<name>A0A0K1JN13_9MICO</name>
<dbReference type="Proteomes" id="UP000066480">
    <property type="component" value="Chromosome"/>
</dbReference>
<keyword evidence="2" id="KW-1185">Reference proteome</keyword>
<dbReference type="STRING" id="571913.VV02_23230"/>
<proteinExistence type="predicted"/>
<gene>
    <name evidence="1" type="ORF">VV02_23230</name>
</gene>
<sequence length="102" mass="11370">MAMSWELDEATAVELIRERLDSSPPREGETLIISGVEQRDWGWIVSWEGVRVPGPHRRTPPDRGVYLVDRQSGRVGMGVHALGLDASVEAWRRGDLADLPPV</sequence>